<feature type="compositionally biased region" description="Polar residues" evidence="1">
    <location>
        <begin position="330"/>
        <end position="355"/>
    </location>
</feature>
<evidence type="ECO:0000313" key="2">
    <source>
        <dbReference type="EMBL" id="KAK9758217.1"/>
    </source>
</evidence>
<accession>A0AAW1NBN1</accession>
<reference evidence="2" key="1">
    <citation type="submission" date="2024-03" db="EMBL/GenBank/DDBJ databases">
        <title>WGS assembly of Saponaria officinalis var. Norfolk2.</title>
        <authorList>
            <person name="Jenkins J."/>
            <person name="Shu S."/>
            <person name="Grimwood J."/>
            <person name="Barry K."/>
            <person name="Goodstein D."/>
            <person name="Schmutz J."/>
            <person name="Leebens-Mack J."/>
            <person name="Osbourn A."/>
        </authorList>
    </citation>
    <scope>NUCLEOTIDE SEQUENCE [LARGE SCALE GENOMIC DNA]</scope>
    <source>
        <strain evidence="2">JIC</strain>
    </source>
</reference>
<keyword evidence="3" id="KW-1185">Reference proteome</keyword>
<feature type="compositionally biased region" description="Polar residues" evidence="1">
    <location>
        <begin position="392"/>
        <end position="401"/>
    </location>
</feature>
<comment type="caution">
    <text evidence="2">The sequence shown here is derived from an EMBL/GenBank/DDBJ whole genome shotgun (WGS) entry which is preliminary data.</text>
</comment>
<feature type="compositionally biased region" description="Polar residues" evidence="1">
    <location>
        <begin position="453"/>
        <end position="462"/>
    </location>
</feature>
<organism evidence="2 3">
    <name type="scientific">Saponaria officinalis</name>
    <name type="common">Common soapwort</name>
    <name type="synonym">Lychnis saponaria</name>
    <dbReference type="NCBI Taxonomy" id="3572"/>
    <lineage>
        <taxon>Eukaryota</taxon>
        <taxon>Viridiplantae</taxon>
        <taxon>Streptophyta</taxon>
        <taxon>Embryophyta</taxon>
        <taxon>Tracheophyta</taxon>
        <taxon>Spermatophyta</taxon>
        <taxon>Magnoliopsida</taxon>
        <taxon>eudicotyledons</taxon>
        <taxon>Gunneridae</taxon>
        <taxon>Pentapetalae</taxon>
        <taxon>Caryophyllales</taxon>
        <taxon>Caryophyllaceae</taxon>
        <taxon>Caryophylleae</taxon>
        <taxon>Saponaria</taxon>
    </lineage>
</organism>
<evidence type="ECO:0000313" key="3">
    <source>
        <dbReference type="Proteomes" id="UP001443914"/>
    </source>
</evidence>
<feature type="compositionally biased region" description="Low complexity" evidence="1">
    <location>
        <begin position="242"/>
        <end position="264"/>
    </location>
</feature>
<feature type="region of interest" description="Disordered" evidence="1">
    <location>
        <begin position="233"/>
        <end position="264"/>
    </location>
</feature>
<dbReference type="PANTHER" id="PTHR34112">
    <property type="entry name" value="C-JUN-AMINO-TERMINAL KINASE-INTERACTING PROTEIN"/>
    <property type="match status" value="1"/>
</dbReference>
<feature type="region of interest" description="Disordered" evidence="1">
    <location>
        <begin position="1"/>
        <end position="77"/>
    </location>
</feature>
<gene>
    <name evidence="2" type="ORF">RND81_01G216200</name>
</gene>
<name>A0AAW1NBN1_SAPOF</name>
<feature type="compositionally biased region" description="Basic and acidic residues" evidence="1">
    <location>
        <begin position="138"/>
        <end position="159"/>
    </location>
</feature>
<protein>
    <submittedName>
        <fullName evidence="2">Uncharacterized protein</fullName>
    </submittedName>
</protein>
<feature type="region of interest" description="Disordered" evidence="1">
    <location>
        <begin position="89"/>
        <end position="171"/>
    </location>
</feature>
<dbReference type="EMBL" id="JBDFQZ010000001">
    <property type="protein sequence ID" value="KAK9758217.1"/>
    <property type="molecule type" value="Genomic_DNA"/>
</dbReference>
<feature type="region of interest" description="Disordered" evidence="1">
    <location>
        <begin position="317"/>
        <end position="406"/>
    </location>
</feature>
<feature type="compositionally biased region" description="Low complexity" evidence="1">
    <location>
        <begin position="60"/>
        <end position="71"/>
    </location>
</feature>
<dbReference type="Proteomes" id="UP001443914">
    <property type="component" value="Unassembled WGS sequence"/>
</dbReference>
<sequence>MERSEPSLVPEWLRSNGGGGSIHHCSSSQTDSPVSALPGRSRSTKSINNTDFLHSPFLDRSSSSNSRRSSNINGFNKQDRSSYALSYSSFSRNHRDRDRERSGNADSWSSEYSDPLRGIMSLRAEDPLRRSKSLISRRQGDPPQRRISADMRNGGDKNHYNGNGTNSVGGNATGIQKVSFERDFPVLGSEERPKTPDVIRVSSPGLSRGIQSLSIGNTPSVVGEAWMTSSLVEAPHGSESNSGAGSLPATTSSSSSSVSVPANTSSGLNMAAALVQAPAQVHNTPQQSSVQLQKDELAVAQSKKLIPLTPLVPKTMVLNPSDKLKPKTAGRSNDFVTGSKNGLHQLSDSPKSSGMSLLKPAREKGVSPVLKDIPSAVPNGSSTGVPSLISAPFNNPTNKKQPVNERKTSYSLSAVPMVDKRLSLAQLRSRNDFLNLIRKKSLASPTAVVDSGTVASSGMQNSDKSKETACGSATPTKYGEGKGDGDAFSCNMAKSYSGQEESHNEVVHTAEELEFLHALGWKEDEGDDEGLTEEEIDSFVRKYISSKPAAKLLKGLQLKTMPTPDSQGLCTTAAASKLSTSDTHI</sequence>
<feature type="compositionally biased region" description="Polar residues" evidence="1">
    <location>
        <begin position="160"/>
        <end position="171"/>
    </location>
</feature>
<evidence type="ECO:0000256" key="1">
    <source>
        <dbReference type="SAM" id="MobiDB-lite"/>
    </source>
</evidence>
<dbReference type="PANTHER" id="PTHR34112:SF13">
    <property type="entry name" value="OS04G0448200 PROTEIN"/>
    <property type="match status" value="1"/>
</dbReference>
<feature type="region of interest" description="Disordered" evidence="1">
    <location>
        <begin position="453"/>
        <end position="473"/>
    </location>
</feature>
<feature type="compositionally biased region" description="Basic and acidic residues" evidence="1">
    <location>
        <begin position="93"/>
        <end position="103"/>
    </location>
</feature>
<proteinExistence type="predicted"/>
<dbReference type="AlphaFoldDB" id="A0AAW1NBN1"/>